<dbReference type="Pfam" id="PF11638">
    <property type="entry name" value="DnaA_N"/>
    <property type="match status" value="1"/>
</dbReference>
<accession>A0A9D1T1C0</accession>
<comment type="caution">
    <text evidence="2">The sequence shown here is derived from an EMBL/GenBank/DDBJ whole genome shotgun (WGS) entry which is preliminary data.</text>
</comment>
<evidence type="ECO:0000313" key="2">
    <source>
        <dbReference type="EMBL" id="HIV03566.1"/>
    </source>
</evidence>
<evidence type="ECO:0000259" key="1">
    <source>
        <dbReference type="Pfam" id="PF11638"/>
    </source>
</evidence>
<feature type="non-terminal residue" evidence="2">
    <location>
        <position position="101"/>
    </location>
</feature>
<proteinExistence type="predicted"/>
<reference evidence="2" key="2">
    <citation type="journal article" date="2021" name="PeerJ">
        <title>Extensive microbial diversity within the chicken gut microbiome revealed by metagenomics and culture.</title>
        <authorList>
            <person name="Gilroy R."/>
            <person name="Ravi A."/>
            <person name="Getino M."/>
            <person name="Pursley I."/>
            <person name="Horton D.L."/>
            <person name="Alikhan N.F."/>
            <person name="Baker D."/>
            <person name="Gharbi K."/>
            <person name="Hall N."/>
            <person name="Watson M."/>
            <person name="Adriaenssens E.M."/>
            <person name="Foster-Nyarko E."/>
            <person name="Jarju S."/>
            <person name="Secka A."/>
            <person name="Antonio M."/>
            <person name="Oren A."/>
            <person name="Chaudhuri R.R."/>
            <person name="La Ragione R."/>
            <person name="Hildebrand F."/>
            <person name="Pallen M.J."/>
        </authorList>
    </citation>
    <scope>NUCLEOTIDE SEQUENCE</scope>
    <source>
        <strain evidence="2">10669</strain>
    </source>
</reference>
<dbReference type="Gene3D" id="3.30.300.180">
    <property type="match status" value="1"/>
</dbReference>
<sequence>MNNSLGFELFMPFLTMTHHEIWMSAREELRRNGHVSSSEFKRCFENIHIREDGDEALTLVAPSDFDAIWLNDNYVSDVEKALFSAAGREVKFRIVGPEDED</sequence>
<organism evidence="2 3">
    <name type="scientific">Candidatus Spyradosoma merdigallinarum</name>
    <dbReference type="NCBI Taxonomy" id="2840950"/>
    <lineage>
        <taxon>Bacteria</taxon>
        <taxon>Pseudomonadati</taxon>
        <taxon>Verrucomicrobiota</taxon>
        <taxon>Opitutia</taxon>
        <taxon>Opitutia incertae sedis</taxon>
        <taxon>Candidatus Spyradosoma</taxon>
    </lineage>
</organism>
<name>A0A9D1T1C0_9BACT</name>
<feature type="domain" description="DnaA N-terminal" evidence="1">
    <location>
        <begin position="19"/>
        <end position="82"/>
    </location>
</feature>
<reference evidence="2" key="1">
    <citation type="submission" date="2020-10" db="EMBL/GenBank/DDBJ databases">
        <authorList>
            <person name="Gilroy R."/>
        </authorList>
    </citation>
    <scope>NUCLEOTIDE SEQUENCE</scope>
    <source>
        <strain evidence="2">10669</strain>
    </source>
</reference>
<dbReference type="EMBL" id="DVOG01000009">
    <property type="protein sequence ID" value="HIV03566.1"/>
    <property type="molecule type" value="Genomic_DNA"/>
</dbReference>
<protein>
    <recommendedName>
        <fullName evidence="1">DnaA N-terminal domain-containing protein</fullName>
    </recommendedName>
</protein>
<gene>
    <name evidence="2" type="ORF">IAC75_00215</name>
</gene>
<dbReference type="InterPro" id="IPR038454">
    <property type="entry name" value="DnaA_N_sf"/>
</dbReference>
<dbReference type="InterPro" id="IPR024633">
    <property type="entry name" value="DnaA_N_dom"/>
</dbReference>
<evidence type="ECO:0000313" key="3">
    <source>
        <dbReference type="Proteomes" id="UP000886812"/>
    </source>
</evidence>
<dbReference type="AlphaFoldDB" id="A0A9D1T1C0"/>
<dbReference type="Proteomes" id="UP000886812">
    <property type="component" value="Unassembled WGS sequence"/>
</dbReference>